<dbReference type="Proteomes" id="UP000004846">
    <property type="component" value="Unassembled WGS sequence"/>
</dbReference>
<dbReference type="CDD" id="cd01143">
    <property type="entry name" value="YvrC"/>
    <property type="match status" value="1"/>
</dbReference>
<reference evidence="4 5" key="1">
    <citation type="submission" date="2010-07" db="EMBL/GenBank/DDBJ databases">
        <authorList>
            <person name="Sid Ahmed O."/>
        </authorList>
    </citation>
    <scope>NUCLEOTIDE SEQUENCE [LARGE SCALE GENOMIC DNA]</scope>
    <source>
        <strain evidence="4 5">TX4248</strain>
    </source>
</reference>
<dbReference type="InterPro" id="IPR002491">
    <property type="entry name" value="ABC_transptr_periplasmic_BD"/>
</dbReference>
<dbReference type="EMBL" id="AEBR01000110">
    <property type="protein sequence ID" value="EFM81092.1"/>
    <property type="molecule type" value="Genomic_DNA"/>
</dbReference>
<evidence type="ECO:0000256" key="1">
    <source>
        <dbReference type="ARBA" id="ARBA00008814"/>
    </source>
</evidence>
<dbReference type="HOGENOM" id="CLU_038034_2_5_9"/>
<name>A0A125W116_ENTFL</name>
<evidence type="ECO:0000259" key="3">
    <source>
        <dbReference type="PROSITE" id="PS50983"/>
    </source>
</evidence>
<dbReference type="PROSITE" id="PS50983">
    <property type="entry name" value="FE_B12_PBP"/>
    <property type="match status" value="1"/>
</dbReference>
<dbReference type="PANTHER" id="PTHR30535">
    <property type="entry name" value="VITAMIN B12-BINDING PROTEIN"/>
    <property type="match status" value="1"/>
</dbReference>
<proteinExistence type="inferred from homology"/>
<dbReference type="PANTHER" id="PTHR30535:SF34">
    <property type="entry name" value="MOLYBDATE-BINDING PROTEIN MOLA"/>
    <property type="match status" value="1"/>
</dbReference>
<gene>
    <name evidence="4" type="ORF">HMPREF9498_03031</name>
</gene>
<dbReference type="SUPFAM" id="SSF53807">
    <property type="entry name" value="Helical backbone' metal receptor"/>
    <property type="match status" value="1"/>
</dbReference>
<comment type="similarity">
    <text evidence="1">Belongs to the bacterial solute-binding protein 8 family.</text>
</comment>
<dbReference type="AlphaFoldDB" id="A0A125W116"/>
<evidence type="ECO:0000313" key="5">
    <source>
        <dbReference type="Proteomes" id="UP000004846"/>
    </source>
</evidence>
<evidence type="ECO:0000256" key="2">
    <source>
        <dbReference type="SAM" id="MobiDB-lite"/>
    </source>
</evidence>
<dbReference type="Gene3D" id="3.40.50.1980">
    <property type="entry name" value="Nitrogenase molybdenum iron protein domain"/>
    <property type="match status" value="2"/>
</dbReference>
<evidence type="ECO:0000313" key="4">
    <source>
        <dbReference type="EMBL" id="EFM81092.1"/>
    </source>
</evidence>
<feature type="region of interest" description="Disordered" evidence="2">
    <location>
        <begin position="48"/>
        <end position="71"/>
    </location>
</feature>
<accession>A0A125W116</accession>
<comment type="caution">
    <text evidence="4">The sequence shown here is derived from an EMBL/GenBank/DDBJ whole genome shotgun (WGS) entry which is preliminary data.</text>
</comment>
<protein>
    <submittedName>
        <fullName evidence="4">Periplasmic binding protein</fullName>
    </submittedName>
</protein>
<dbReference type="RefSeq" id="WP_002402582.1">
    <property type="nucleotide sequence ID" value="NZ_GL454489.1"/>
</dbReference>
<dbReference type="InterPro" id="IPR050902">
    <property type="entry name" value="ABC_Transporter_SBP"/>
</dbReference>
<organism evidence="4 5">
    <name type="scientific">Enterococcus faecalis TX4248</name>
    <dbReference type="NCBI Taxonomy" id="749495"/>
    <lineage>
        <taxon>Bacteria</taxon>
        <taxon>Bacillati</taxon>
        <taxon>Bacillota</taxon>
        <taxon>Bacilli</taxon>
        <taxon>Lactobacillales</taxon>
        <taxon>Enterococcaceae</taxon>
        <taxon>Enterococcus</taxon>
    </lineage>
</organism>
<dbReference type="GO" id="GO:0071281">
    <property type="term" value="P:cellular response to iron ion"/>
    <property type="evidence" value="ECO:0007669"/>
    <property type="project" value="TreeGrafter"/>
</dbReference>
<dbReference type="Pfam" id="PF01497">
    <property type="entry name" value="Peripla_BP_2"/>
    <property type="match status" value="1"/>
</dbReference>
<sequence>MRQRRFISENFPQNKIDECEDEKMKKFTLTMMTLGLVATLGLAGCGKQEKKATTSSEKTEVTLPTKDRSGKEITLPKEATKIISLVPSTTEVIEDLGKTDQLIAVDTQSSTMMTDLKKLPQMDMMAVDAEKLIALKPQIVYVNDINLASSESVWKQVEDAGITVVNIPTSTSIKAIKEDVQFIADSLSEHEKGQKLIKTMDQEIDEVAKIGKTIKKPKTVLFEVAALPDIYSFGNGTFLNEMIETIGAKNVLANEKGWLPVTEEAAIAAKPEVILTNVNYMKDPTKEILARKNWESVPAVQNKEVFEIDNMSSSLPNNHITKALKQMAKAVYPEEYKDLKDE</sequence>
<feature type="domain" description="Fe/B12 periplasmic-binding" evidence="3">
    <location>
        <begin position="81"/>
        <end position="335"/>
    </location>
</feature>